<name>A0A8X7T3K9_9BASI</name>
<dbReference type="EMBL" id="LWDG02000222">
    <property type="protein sequence ID" value="KAE8267506.1"/>
    <property type="molecule type" value="Genomic_DNA"/>
</dbReference>
<sequence>MHARATVSWMSATFLLIACLADLVLRTNAFNVSFDLESCNGTTATINWTISLTELEYQNAAYVFNFLGFPGEEVGVEDQAWLYRVRSDPPRQVVGWSTVSADRRRNYTVSNDPDHTFAWTFGATSDLRLNATAQVIANAIERSSFVYKTTCPLNEGTASVDTTSSSNSDTIPGRNHTGLYVGAAVGGLVALCILAGVFYLIRRRRNKVQENAAQPLGPGYAGGGNSGPSSGGTPLVDEYKGHGTAAGTEDIERMDRPLSYDIEKAHGQNGDDTPLPAPSP</sequence>
<accession>A0A8X7T3K9</accession>
<evidence type="ECO:0000256" key="1">
    <source>
        <dbReference type="SAM" id="MobiDB-lite"/>
    </source>
</evidence>
<feature type="chain" id="PRO_5036487081" evidence="3">
    <location>
        <begin position="30"/>
        <end position="280"/>
    </location>
</feature>
<proteinExistence type="predicted"/>
<reference evidence="4" key="2">
    <citation type="journal article" date="2019" name="IMA Fungus">
        <title>Genome sequencing and comparison of five Tilletia species to identify candidate genes for the detection of regulated species infecting wheat.</title>
        <authorList>
            <person name="Nguyen H.D.T."/>
            <person name="Sultana T."/>
            <person name="Kesanakurti P."/>
            <person name="Hambleton S."/>
        </authorList>
    </citation>
    <scope>NUCLEOTIDE SEQUENCE</scope>
    <source>
        <strain evidence="4">DAOMC 236422</strain>
    </source>
</reference>
<dbReference type="CDD" id="cd12087">
    <property type="entry name" value="TM_EGFR-like"/>
    <property type="match status" value="1"/>
</dbReference>
<keyword evidence="2" id="KW-0812">Transmembrane</keyword>
<organism evidence="4 5">
    <name type="scientific">Tilletia walkeri</name>
    <dbReference type="NCBI Taxonomy" id="117179"/>
    <lineage>
        <taxon>Eukaryota</taxon>
        <taxon>Fungi</taxon>
        <taxon>Dikarya</taxon>
        <taxon>Basidiomycota</taxon>
        <taxon>Ustilaginomycotina</taxon>
        <taxon>Exobasidiomycetes</taxon>
        <taxon>Tilletiales</taxon>
        <taxon>Tilletiaceae</taxon>
        <taxon>Tilletia</taxon>
    </lineage>
</organism>
<reference evidence="4" key="1">
    <citation type="submission" date="2016-04" db="EMBL/GenBank/DDBJ databases">
        <authorList>
            <person name="Nguyen H.D."/>
            <person name="Samba Siva P."/>
            <person name="Cullis J."/>
            <person name="Levesque C.A."/>
            <person name="Hambleton S."/>
        </authorList>
    </citation>
    <scope>NUCLEOTIDE SEQUENCE</scope>
    <source>
        <strain evidence="4">DAOMC 236422</strain>
    </source>
</reference>
<feature type="signal peptide" evidence="3">
    <location>
        <begin position="1"/>
        <end position="29"/>
    </location>
</feature>
<feature type="compositionally biased region" description="Gly residues" evidence="1">
    <location>
        <begin position="219"/>
        <end position="230"/>
    </location>
</feature>
<gene>
    <name evidence="4" type="ORF">A4X09_0g4844</name>
</gene>
<evidence type="ECO:0000313" key="4">
    <source>
        <dbReference type="EMBL" id="KAE8267506.1"/>
    </source>
</evidence>
<keyword evidence="2" id="KW-0472">Membrane</keyword>
<evidence type="ECO:0000313" key="5">
    <source>
        <dbReference type="Proteomes" id="UP000078113"/>
    </source>
</evidence>
<dbReference type="Proteomes" id="UP000078113">
    <property type="component" value="Unassembled WGS sequence"/>
</dbReference>
<evidence type="ECO:0000256" key="3">
    <source>
        <dbReference type="SAM" id="SignalP"/>
    </source>
</evidence>
<feature type="region of interest" description="Disordered" evidence="1">
    <location>
        <begin position="212"/>
        <end position="280"/>
    </location>
</feature>
<protein>
    <submittedName>
        <fullName evidence="4">Uncharacterized protein</fullName>
    </submittedName>
</protein>
<keyword evidence="3" id="KW-0732">Signal</keyword>
<keyword evidence="5" id="KW-1185">Reference proteome</keyword>
<dbReference type="PROSITE" id="PS51257">
    <property type="entry name" value="PROKAR_LIPOPROTEIN"/>
    <property type="match status" value="1"/>
</dbReference>
<comment type="caution">
    <text evidence="4">The sequence shown here is derived from an EMBL/GenBank/DDBJ whole genome shotgun (WGS) entry which is preliminary data.</text>
</comment>
<evidence type="ECO:0000256" key="2">
    <source>
        <dbReference type="SAM" id="Phobius"/>
    </source>
</evidence>
<feature type="compositionally biased region" description="Basic and acidic residues" evidence="1">
    <location>
        <begin position="250"/>
        <end position="266"/>
    </location>
</feature>
<dbReference type="AlphaFoldDB" id="A0A8X7T3K9"/>
<feature type="transmembrane region" description="Helical" evidence="2">
    <location>
        <begin position="179"/>
        <end position="201"/>
    </location>
</feature>
<keyword evidence="2" id="KW-1133">Transmembrane helix</keyword>